<gene>
    <name evidence="10" type="primary">pdxT</name>
    <name evidence="13" type="ORF">EDC37_12032</name>
</gene>
<comment type="caution">
    <text evidence="13">The sequence shown here is derived from an EMBL/GenBank/DDBJ whole genome shotgun (WGS) entry which is preliminary data.</text>
</comment>
<keyword evidence="5 10" id="KW-0456">Lyase</keyword>
<feature type="active site" description="Nucleophile" evidence="10 11">
    <location>
        <position position="79"/>
    </location>
</feature>
<dbReference type="EC" id="4.3.3.6" evidence="10"/>
<dbReference type="PIRSF" id="PIRSF005639">
    <property type="entry name" value="Glut_amidoT_SNO"/>
    <property type="match status" value="1"/>
</dbReference>
<comment type="pathway">
    <text evidence="10">Cofactor biosynthesis; pyridoxal 5'-phosphate biosynthesis.</text>
</comment>
<evidence type="ECO:0000256" key="2">
    <source>
        <dbReference type="ARBA" id="ARBA00022801"/>
    </source>
</evidence>
<evidence type="ECO:0000256" key="6">
    <source>
        <dbReference type="ARBA" id="ARBA00047992"/>
    </source>
</evidence>
<keyword evidence="2 10" id="KW-0378">Hydrolase</keyword>
<protein>
    <recommendedName>
        <fullName evidence="10">Pyridoxal 5'-phosphate synthase subunit PdxT</fullName>
        <ecNumber evidence="10">4.3.3.6</ecNumber>
    </recommendedName>
    <alternativeName>
        <fullName evidence="10">Pdx2</fullName>
    </alternativeName>
    <alternativeName>
        <fullName evidence="10">Pyridoxal 5'-phosphate synthase glutaminase subunit</fullName>
        <ecNumber evidence="10">3.5.1.2</ecNumber>
    </alternativeName>
</protein>
<comment type="catalytic activity">
    <reaction evidence="6 10">
        <text>aldehydo-D-ribose 5-phosphate + D-glyceraldehyde 3-phosphate + L-glutamine = pyridoxal 5'-phosphate + L-glutamate + phosphate + 3 H2O + H(+)</text>
        <dbReference type="Rhea" id="RHEA:31507"/>
        <dbReference type="ChEBI" id="CHEBI:15377"/>
        <dbReference type="ChEBI" id="CHEBI:15378"/>
        <dbReference type="ChEBI" id="CHEBI:29985"/>
        <dbReference type="ChEBI" id="CHEBI:43474"/>
        <dbReference type="ChEBI" id="CHEBI:58273"/>
        <dbReference type="ChEBI" id="CHEBI:58359"/>
        <dbReference type="ChEBI" id="CHEBI:59776"/>
        <dbReference type="ChEBI" id="CHEBI:597326"/>
        <dbReference type="EC" id="4.3.3.6"/>
    </reaction>
</comment>
<dbReference type="PROSITE" id="PS51130">
    <property type="entry name" value="PDXT_SNO_2"/>
    <property type="match status" value="1"/>
</dbReference>
<keyword evidence="14" id="KW-1185">Reference proteome</keyword>
<evidence type="ECO:0000256" key="5">
    <source>
        <dbReference type="ARBA" id="ARBA00023239"/>
    </source>
</evidence>
<comment type="subunit">
    <text evidence="9 10">In the presence of PdxS, forms a dodecamer of heterodimers. Only shows activity in the heterodimer.</text>
</comment>
<dbReference type="OrthoDB" id="9810320at2"/>
<dbReference type="Gene3D" id="3.40.50.880">
    <property type="match status" value="1"/>
</dbReference>
<feature type="active site" description="Charge relay system" evidence="10 11">
    <location>
        <position position="173"/>
    </location>
</feature>
<dbReference type="Pfam" id="PF01174">
    <property type="entry name" value="SNO"/>
    <property type="match status" value="1"/>
</dbReference>
<dbReference type="GO" id="GO:1903600">
    <property type="term" value="C:glutaminase complex"/>
    <property type="evidence" value="ECO:0007669"/>
    <property type="project" value="TreeGrafter"/>
</dbReference>
<evidence type="ECO:0000256" key="7">
    <source>
        <dbReference type="ARBA" id="ARBA00049534"/>
    </source>
</evidence>
<feature type="binding site" evidence="10 12">
    <location>
        <begin position="47"/>
        <end position="49"/>
    </location>
    <ligand>
        <name>L-glutamine</name>
        <dbReference type="ChEBI" id="CHEBI:58359"/>
    </ligand>
</feature>
<dbReference type="Proteomes" id="UP000295188">
    <property type="component" value="Unassembled WGS sequence"/>
</dbReference>
<dbReference type="PROSITE" id="PS01236">
    <property type="entry name" value="PDXT_SNO_1"/>
    <property type="match status" value="1"/>
</dbReference>
<evidence type="ECO:0000313" key="13">
    <source>
        <dbReference type="EMBL" id="TCS76787.1"/>
    </source>
</evidence>
<dbReference type="CDD" id="cd01749">
    <property type="entry name" value="GATase1_PB"/>
    <property type="match status" value="1"/>
</dbReference>
<comment type="function">
    <text evidence="8 10">Catalyzes the hydrolysis of glutamine to glutamate and ammonia as part of the biosynthesis of pyridoxal 5'-phosphate. The resulting ammonia molecule is channeled to the active site of PdxS.</text>
</comment>
<dbReference type="PROSITE" id="PS51273">
    <property type="entry name" value="GATASE_TYPE_1"/>
    <property type="match status" value="1"/>
</dbReference>
<evidence type="ECO:0000256" key="12">
    <source>
        <dbReference type="PIRSR" id="PIRSR005639-2"/>
    </source>
</evidence>
<name>A0A4R3K2T8_9FIRM</name>
<dbReference type="GO" id="GO:0006543">
    <property type="term" value="P:L-glutamine catabolic process"/>
    <property type="evidence" value="ECO:0007669"/>
    <property type="project" value="UniProtKB-UniRule"/>
</dbReference>
<dbReference type="GO" id="GO:0042823">
    <property type="term" value="P:pyridoxal phosphate biosynthetic process"/>
    <property type="evidence" value="ECO:0007669"/>
    <property type="project" value="UniProtKB-UniRule"/>
</dbReference>
<keyword evidence="4 10" id="KW-0315">Glutamine amidotransferase</keyword>
<sequence length="188" mass="20867">MKKIGVLAMQGAVDEHLQKLERVGATACKVRNKEELEQIDGIIIPGGESTAIGKLLATFGMMQPLSKKICSGMPVWGTCAGMILLAKKICDQENAYLKTMDILVRRNAYGSQLDSFVTTQKVKHVAEKEIPMVFIRAPYIEKVDTKVEPLAEVEGHIVAAKEKNMLVTAFHPELTEDDSFHDYFVKLC</sequence>
<dbReference type="GO" id="GO:0036381">
    <property type="term" value="F:pyridoxal 5'-phosphate synthase (glutamine hydrolysing) activity"/>
    <property type="evidence" value="ECO:0007669"/>
    <property type="project" value="UniProtKB-UniRule"/>
</dbReference>
<dbReference type="HAMAP" id="MF_01615">
    <property type="entry name" value="PdxT"/>
    <property type="match status" value="1"/>
</dbReference>
<feature type="active site" description="Charge relay system" evidence="10 11">
    <location>
        <position position="171"/>
    </location>
</feature>
<evidence type="ECO:0000256" key="1">
    <source>
        <dbReference type="ARBA" id="ARBA00008345"/>
    </source>
</evidence>
<comment type="similarity">
    <text evidence="1 10">Belongs to the glutaminase PdxT/SNO family.</text>
</comment>
<dbReference type="GO" id="GO:0008614">
    <property type="term" value="P:pyridoxine metabolic process"/>
    <property type="evidence" value="ECO:0007669"/>
    <property type="project" value="TreeGrafter"/>
</dbReference>
<dbReference type="InterPro" id="IPR002161">
    <property type="entry name" value="PdxT/SNO"/>
</dbReference>
<comment type="catalytic activity">
    <reaction evidence="7 10">
        <text>L-glutamine + H2O = L-glutamate + NH4(+)</text>
        <dbReference type="Rhea" id="RHEA:15889"/>
        <dbReference type="ChEBI" id="CHEBI:15377"/>
        <dbReference type="ChEBI" id="CHEBI:28938"/>
        <dbReference type="ChEBI" id="CHEBI:29985"/>
        <dbReference type="ChEBI" id="CHEBI:58359"/>
        <dbReference type="EC" id="3.5.1.2"/>
    </reaction>
</comment>
<dbReference type="AlphaFoldDB" id="A0A4R3K2T8"/>
<dbReference type="EC" id="3.5.1.2" evidence="10"/>
<dbReference type="PANTHER" id="PTHR31559">
    <property type="entry name" value="PYRIDOXAL 5'-PHOSPHATE SYNTHASE SUBUNIT SNO"/>
    <property type="match status" value="1"/>
</dbReference>
<dbReference type="PANTHER" id="PTHR31559:SF0">
    <property type="entry name" value="PYRIDOXAL 5'-PHOSPHATE SYNTHASE SUBUNIT SNO1-RELATED"/>
    <property type="match status" value="1"/>
</dbReference>
<dbReference type="GO" id="GO:0004359">
    <property type="term" value="F:glutaminase activity"/>
    <property type="evidence" value="ECO:0007669"/>
    <property type="project" value="UniProtKB-UniRule"/>
</dbReference>
<feature type="binding site" evidence="10 12">
    <location>
        <position position="106"/>
    </location>
    <ligand>
        <name>L-glutamine</name>
        <dbReference type="ChEBI" id="CHEBI:58359"/>
    </ligand>
</feature>
<evidence type="ECO:0000256" key="11">
    <source>
        <dbReference type="PIRSR" id="PIRSR005639-1"/>
    </source>
</evidence>
<dbReference type="NCBIfam" id="TIGR03800">
    <property type="entry name" value="PLP_synth_Pdx2"/>
    <property type="match status" value="1"/>
</dbReference>
<keyword evidence="3 10" id="KW-0663">Pyridoxal phosphate</keyword>
<evidence type="ECO:0000256" key="9">
    <source>
        <dbReference type="ARBA" id="ARBA00064749"/>
    </source>
</evidence>
<feature type="binding site" evidence="10 12">
    <location>
        <begin position="135"/>
        <end position="136"/>
    </location>
    <ligand>
        <name>L-glutamine</name>
        <dbReference type="ChEBI" id="CHEBI:58359"/>
    </ligand>
</feature>
<proteinExistence type="inferred from homology"/>
<dbReference type="InterPro" id="IPR029062">
    <property type="entry name" value="Class_I_gatase-like"/>
</dbReference>
<dbReference type="FunFam" id="3.40.50.880:FF:000010">
    <property type="entry name" value="uncharacterized protein LOC100176842 isoform X2"/>
    <property type="match status" value="1"/>
</dbReference>
<dbReference type="EMBL" id="SMAA01000020">
    <property type="protein sequence ID" value="TCS76787.1"/>
    <property type="molecule type" value="Genomic_DNA"/>
</dbReference>
<dbReference type="InterPro" id="IPR021196">
    <property type="entry name" value="PdxT/SNO_CS"/>
</dbReference>
<accession>A0A4R3K2T8</accession>
<evidence type="ECO:0000313" key="14">
    <source>
        <dbReference type="Proteomes" id="UP000295188"/>
    </source>
</evidence>
<evidence type="ECO:0000256" key="10">
    <source>
        <dbReference type="HAMAP-Rule" id="MF_01615"/>
    </source>
</evidence>
<reference evidence="13 14" key="1">
    <citation type="submission" date="2019-03" db="EMBL/GenBank/DDBJ databases">
        <title>Genomic Encyclopedia of Type Strains, Phase IV (KMG-IV): sequencing the most valuable type-strain genomes for metagenomic binning, comparative biology and taxonomic classification.</title>
        <authorList>
            <person name="Goeker M."/>
        </authorList>
    </citation>
    <scope>NUCLEOTIDE SEQUENCE [LARGE SCALE GENOMIC DNA]</scope>
    <source>
        <strain evidence="13 14">DSM 20467</strain>
    </source>
</reference>
<evidence type="ECO:0000256" key="4">
    <source>
        <dbReference type="ARBA" id="ARBA00022962"/>
    </source>
</evidence>
<dbReference type="RefSeq" id="WP_132551261.1">
    <property type="nucleotide sequence ID" value="NZ_SMAA01000020.1"/>
</dbReference>
<dbReference type="GO" id="GO:0005829">
    <property type="term" value="C:cytosol"/>
    <property type="evidence" value="ECO:0007669"/>
    <property type="project" value="TreeGrafter"/>
</dbReference>
<dbReference type="UniPathway" id="UPA00245"/>
<evidence type="ECO:0000256" key="8">
    <source>
        <dbReference type="ARBA" id="ARBA00054599"/>
    </source>
</evidence>
<evidence type="ECO:0000256" key="3">
    <source>
        <dbReference type="ARBA" id="ARBA00022898"/>
    </source>
</evidence>
<dbReference type="SUPFAM" id="SSF52317">
    <property type="entry name" value="Class I glutamine amidotransferase-like"/>
    <property type="match status" value="1"/>
</dbReference>
<organism evidence="13 14">
    <name type="scientific">Pectinatus cerevisiiphilus</name>
    <dbReference type="NCBI Taxonomy" id="86956"/>
    <lineage>
        <taxon>Bacteria</taxon>
        <taxon>Bacillati</taxon>
        <taxon>Bacillota</taxon>
        <taxon>Negativicutes</taxon>
        <taxon>Selenomonadales</taxon>
        <taxon>Selenomonadaceae</taxon>
        <taxon>Pectinatus</taxon>
    </lineage>
</organism>